<sequence length="179" mass="18417">MVVTTRPQFASGEPNPAQAGRAQGFDDALGTARQVILREVAELAIARSMDSPVRNAARRSAALKLCAEDAEDHALAGDADAAAAGACDLAAAEISRDGGDVALKLALLVRRLLERSSAVVNRPGNTELALAAGALADLLILDGCALDRSAMPIGQAVPACGIEHWRRRAATLASGRAQS</sequence>
<gene>
    <name evidence="2" type="ORF">NFI95_15850</name>
</gene>
<keyword evidence="3" id="KW-1185">Reference proteome</keyword>
<evidence type="ECO:0008006" key="4">
    <source>
        <dbReference type="Google" id="ProtNLM"/>
    </source>
</evidence>
<dbReference type="RefSeq" id="WP_422865406.1">
    <property type="nucleotide sequence ID" value="NZ_JAMSKV010000018.1"/>
</dbReference>
<accession>A0ABT1WCS4</accession>
<protein>
    <recommendedName>
        <fullName evidence="4">Cyclodeaminase/cyclohydrolase domain-containing protein</fullName>
    </recommendedName>
</protein>
<evidence type="ECO:0000313" key="3">
    <source>
        <dbReference type="Proteomes" id="UP001524587"/>
    </source>
</evidence>
<proteinExistence type="predicted"/>
<comment type="caution">
    <text evidence="2">The sequence shown here is derived from an EMBL/GenBank/DDBJ whole genome shotgun (WGS) entry which is preliminary data.</text>
</comment>
<reference evidence="2 3" key="1">
    <citation type="submission" date="2022-06" db="EMBL/GenBank/DDBJ databases">
        <title>Endosaccharibacter gen. nov., sp. nov., endophytic bacteria isolated from sugarcane.</title>
        <authorList>
            <person name="Pitiwittayakul N."/>
            <person name="Yukphan P."/>
            <person name="Charoenyingcharoen P."/>
            <person name="Tanasupawat S."/>
        </authorList>
    </citation>
    <scope>NUCLEOTIDE SEQUENCE [LARGE SCALE GENOMIC DNA]</scope>
    <source>
        <strain evidence="2 3">KSS8</strain>
    </source>
</reference>
<organism evidence="2 3">
    <name type="scientific">Endosaccharibacter trunci</name>
    <dbReference type="NCBI Taxonomy" id="2812733"/>
    <lineage>
        <taxon>Bacteria</taxon>
        <taxon>Pseudomonadati</taxon>
        <taxon>Pseudomonadota</taxon>
        <taxon>Alphaproteobacteria</taxon>
        <taxon>Acetobacterales</taxon>
        <taxon>Acetobacteraceae</taxon>
        <taxon>Endosaccharibacter</taxon>
    </lineage>
</organism>
<dbReference type="EMBL" id="JAMSKV010000018">
    <property type="protein sequence ID" value="MCQ8279916.1"/>
    <property type="molecule type" value="Genomic_DNA"/>
</dbReference>
<evidence type="ECO:0000313" key="2">
    <source>
        <dbReference type="EMBL" id="MCQ8279916.1"/>
    </source>
</evidence>
<dbReference type="Proteomes" id="UP001524587">
    <property type="component" value="Unassembled WGS sequence"/>
</dbReference>
<feature type="region of interest" description="Disordered" evidence="1">
    <location>
        <begin position="1"/>
        <end position="23"/>
    </location>
</feature>
<name>A0ABT1WCS4_9PROT</name>
<evidence type="ECO:0000256" key="1">
    <source>
        <dbReference type="SAM" id="MobiDB-lite"/>
    </source>
</evidence>